<organism evidence="1 3">
    <name type="scientific">Mus musculus</name>
    <name type="common">Mouse</name>
    <dbReference type="NCBI Taxonomy" id="10090"/>
    <lineage>
        <taxon>Eukaryota</taxon>
        <taxon>Metazoa</taxon>
        <taxon>Chordata</taxon>
        <taxon>Craniata</taxon>
        <taxon>Vertebrata</taxon>
        <taxon>Euteleostomi</taxon>
        <taxon>Mammalia</taxon>
        <taxon>Eutheria</taxon>
        <taxon>Euarchontoglires</taxon>
        <taxon>Glires</taxon>
        <taxon>Rodentia</taxon>
        <taxon>Myomorpha</taxon>
        <taxon>Muroidea</taxon>
        <taxon>Muridae</taxon>
        <taxon>Murinae</taxon>
        <taxon>Mus</taxon>
        <taxon>Mus</taxon>
    </lineage>
</organism>
<gene>
    <name evidence="1 2" type="primary">Cr1l</name>
</gene>
<reference evidence="1 3" key="2">
    <citation type="journal article" date="2011" name="PLoS Biol.">
        <title>Modernizing reference genome assemblies.</title>
        <authorList>
            <person name="Church D.M."/>
            <person name="Schneider V.A."/>
            <person name="Graves T."/>
            <person name="Auger K."/>
            <person name="Cunningham F."/>
            <person name="Bouk N."/>
            <person name="Chen H.C."/>
            <person name="Agarwala R."/>
            <person name="McLaren W.M."/>
            <person name="Ritchie G.R."/>
            <person name="Albracht D."/>
            <person name="Kremitzki M."/>
            <person name="Rock S."/>
            <person name="Kotkiewicz H."/>
            <person name="Kremitzki C."/>
            <person name="Wollam A."/>
            <person name="Trani L."/>
            <person name="Fulton L."/>
            <person name="Fulton R."/>
            <person name="Matthews L."/>
            <person name="Whitehead S."/>
            <person name="Chow W."/>
            <person name="Torrance J."/>
            <person name="Dunn M."/>
            <person name="Harden G."/>
            <person name="Threadgold G."/>
            <person name="Wood J."/>
            <person name="Collins J."/>
            <person name="Heath P."/>
            <person name="Griffiths G."/>
            <person name="Pelan S."/>
            <person name="Grafham D."/>
            <person name="Eichler E.E."/>
            <person name="Weinstock G."/>
            <person name="Mardis E.R."/>
            <person name="Wilson R.K."/>
            <person name="Howe K."/>
            <person name="Flicek P."/>
            <person name="Hubbard T."/>
        </authorList>
    </citation>
    <scope>NUCLEOTIDE SEQUENCE [LARGE SCALE GENOMIC DNA]</scope>
    <source>
        <strain evidence="1 3">C57BL/6J</strain>
    </source>
</reference>
<reference evidence="1" key="4">
    <citation type="submission" date="2025-09" db="UniProtKB">
        <authorList>
            <consortium name="Ensembl"/>
        </authorList>
    </citation>
    <scope>IDENTIFICATION</scope>
    <source>
        <strain evidence="1">C57BL/6J</strain>
    </source>
</reference>
<protein>
    <submittedName>
        <fullName evidence="1">Complement C3b/C4b receptor 1 like</fullName>
    </submittedName>
</protein>
<evidence type="ECO:0000313" key="1">
    <source>
        <dbReference type="Ensembl" id="ENSMUSP00000141996.2"/>
    </source>
</evidence>
<dbReference type="MGI" id="MGI:88513">
    <property type="gene designation" value="Cr1l"/>
</dbReference>
<name>A0A0A6YXH8_MOUSE</name>
<dbReference type="GeneTree" id="ENSGT00940000160375"/>
<reference evidence="1 3" key="1">
    <citation type="journal article" date="2009" name="PLoS Biol.">
        <title>Lineage-specific biology revealed by a finished genome assembly of the mouse.</title>
        <authorList>
            <consortium name="Mouse Genome Sequencing Consortium"/>
            <person name="Church D.M."/>
            <person name="Goodstadt L."/>
            <person name="Hillier L.W."/>
            <person name="Zody M.C."/>
            <person name="Goldstein S."/>
            <person name="She X."/>
            <person name="Bult C.J."/>
            <person name="Agarwala R."/>
            <person name="Cherry J.L."/>
            <person name="DiCuccio M."/>
            <person name="Hlavina W."/>
            <person name="Kapustin Y."/>
            <person name="Meric P."/>
            <person name="Maglott D."/>
            <person name="Birtle Z."/>
            <person name="Marques A.C."/>
            <person name="Graves T."/>
            <person name="Zhou S."/>
            <person name="Teague B."/>
            <person name="Potamousis K."/>
            <person name="Churas C."/>
            <person name="Place M."/>
            <person name="Herschleb J."/>
            <person name="Runnheim R."/>
            <person name="Forrest D."/>
            <person name="Amos-Landgraf J."/>
            <person name="Schwartz D.C."/>
            <person name="Cheng Z."/>
            <person name="Lindblad-Toh K."/>
            <person name="Eichler E.E."/>
            <person name="Ponting C.P."/>
        </authorList>
    </citation>
    <scope>NUCLEOTIDE SEQUENCE [LARGE SCALE GENOMIC DNA]</scope>
    <source>
        <strain evidence="1 3">C57BL/6J</strain>
    </source>
</reference>
<reference evidence="1" key="3">
    <citation type="submission" date="2025-08" db="UniProtKB">
        <authorList>
            <consortium name="Ensembl"/>
        </authorList>
    </citation>
    <scope>IDENTIFICATION</scope>
    <source>
        <strain evidence="1">C57BL/6J</strain>
    </source>
</reference>
<proteinExistence type="predicted"/>
<evidence type="ECO:0000313" key="2">
    <source>
        <dbReference type="MGI" id="MGI:88513"/>
    </source>
</evidence>
<dbReference type="AlphaFoldDB" id="A0A0A6YXH8"/>
<dbReference type="VEuPathDB" id="HostDB:ENSMUSG00000016481"/>
<dbReference type="Proteomes" id="UP000000589">
    <property type="component" value="Chromosome 1"/>
</dbReference>
<dbReference type="AGR" id="MGI:88513"/>
<dbReference type="HOGENOM" id="CLU_2440271_0_0_1"/>
<dbReference type="OrthoDB" id="6127264at2759"/>
<dbReference type="Bgee" id="ENSMUSG00000016481">
    <property type="expression patterns" value="Expressed in aortic valve and 254 other cell types or tissues"/>
</dbReference>
<dbReference type="Antibodypedia" id="4269">
    <property type="antibodies" value="1464 antibodies from 45 providers"/>
</dbReference>
<dbReference type="ExpressionAtlas" id="A0A0A6YXH8">
    <property type="expression patterns" value="baseline and differential"/>
</dbReference>
<sequence length="90" mass="9634">MEVSSRSSEPLDPVWLLVAFGRGGVKLEVLLLFLLPFTLGELRGGLGKHGHTVHREPAVNRLCADSNAGLGCLSLPSPITASFCQTYKSN</sequence>
<evidence type="ECO:0000313" key="3">
    <source>
        <dbReference type="Proteomes" id="UP000000589"/>
    </source>
</evidence>
<accession>A0A0A6YXH8</accession>
<keyword evidence="3" id="KW-1185">Reference proteome</keyword>
<dbReference type="Ensembl" id="ENSMUST00000193829.2">
    <property type="protein sequence ID" value="ENSMUSP00000141996.2"/>
    <property type="gene ID" value="ENSMUSG00000016481.16"/>
</dbReference>